<dbReference type="EMBL" id="JBEPNZ010000002">
    <property type="protein sequence ID" value="MET3945317.1"/>
    <property type="molecule type" value="Genomic_DNA"/>
</dbReference>
<proteinExistence type="predicted"/>
<evidence type="ECO:0000313" key="4">
    <source>
        <dbReference type="Proteomes" id="UP001549139"/>
    </source>
</evidence>
<evidence type="ECO:0000313" key="2">
    <source>
        <dbReference type="EMBL" id="NKY69596.1"/>
    </source>
</evidence>
<evidence type="ECO:0000313" key="1">
    <source>
        <dbReference type="EMBL" id="MET3945317.1"/>
    </source>
</evidence>
<dbReference type="Proteomes" id="UP001549139">
    <property type="component" value="Unassembled WGS sequence"/>
</dbReference>
<dbReference type="EMBL" id="JAAXPF010000013">
    <property type="protein sequence ID" value="NKY69596.1"/>
    <property type="molecule type" value="Genomic_DNA"/>
</dbReference>
<reference evidence="2 3" key="1">
    <citation type="submission" date="2020-04" db="EMBL/GenBank/DDBJ databases">
        <title>MicrobeNet Type strains.</title>
        <authorList>
            <person name="Nicholson A.C."/>
        </authorList>
    </citation>
    <scope>NUCLEOTIDE SEQUENCE [LARGE SCALE GENOMIC DNA]</scope>
    <source>
        <strain evidence="2 3">ATCC 700355</strain>
    </source>
</reference>
<evidence type="ECO:0000313" key="3">
    <source>
        <dbReference type="Proteomes" id="UP000554284"/>
    </source>
</evidence>
<name>A0A7X6LTH3_9CORY</name>
<gene>
    <name evidence="2" type="ORF">HF989_09530</name>
    <name evidence="1" type="ORF">JOF50_002180</name>
</gene>
<dbReference type="AlphaFoldDB" id="A0A7X6LTH3"/>
<dbReference type="RefSeq" id="WP_168686005.1">
    <property type="nucleotide sequence ID" value="NZ_JAAXPF010000013.1"/>
</dbReference>
<organism evidence="2 3">
    <name type="scientific">Corynebacterium mucifaciens</name>
    <dbReference type="NCBI Taxonomy" id="57171"/>
    <lineage>
        <taxon>Bacteria</taxon>
        <taxon>Bacillati</taxon>
        <taxon>Actinomycetota</taxon>
        <taxon>Actinomycetes</taxon>
        <taxon>Mycobacteriales</taxon>
        <taxon>Corynebacteriaceae</taxon>
        <taxon>Corynebacterium</taxon>
    </lineage>
</organism>
<dbReference type="Proteomes" id="UP000554284">
    <property type="component" value="Unassembled WGS sequence"/>
</dbReference>
<reference evidence="1 4" key="2">
    <citation type="submission" date="2024-06" db="EMBL/GenBank/DDBJ databases">
        <title>Sequencing the genomes of 1000 actinobacteria strains.</title>
        <authorList>
            <person name="Klenk H.-P."/>
        </authorList>
    </citation>
    <scope>NUCLEOTIDE SEQUENCE [LARGE SCALE GENOMIC DNA]</scope>
    <source>
        <strain evidence="1 4">DSM 44265</strain>
    </source>
</reference>
<sequence length="189" mass="20570">MTSRTWKIIGAIVAVILIGISALFAVTGVSDNDTSGQAAEVHTDEGVDIDPVATDPSVAAQSALVRGFSWQPAQQKSDFVAFAEAAEVTTAHFHELAQRGLEEQEPTARPKQWEAWAESKDEVRAVVTINSQDVEESGEKAVVKTTVEQRVHHRDGDTTPYSKFNVDAHMENAAGAWRLADYTITSVDY</sequence>
<keyword evidence="4" id="KW-1185">Reference proteome</keyword>
<protein>
    <submittedName>
        <fullName evidence="2">Uncharacterized protein</fullName>
    </submittedName>
</protein>
<accession>A0A7X6LTH3</accession>
<comment type="caution">
    <text evidence="2">The sequence shown here is derived from an EMBL/GenBank/DDBJ whole genome shotgun (WGS) entry which is preliminary data.</text>
</comment>